<feature type="transmembrane region" description="Helical" evidence="1">
    <location>
        <begin position="21"/>
        <end position="50"/>
    </location>
</feature>
<feature type="transmembrane region" description="Helical" evidence="1">
    <location>
        <begin position="191"/>
        <end position="210"/>
    </location>
</feature>
<gene>
    <name evidence="2" type="ORF">Q4535_16600</name>
</gene>
<comment type="caution">
    <text evidence="2">The sequence shown here is derived from an EMBL/GenBank/DDBJ whole genome shotgun (WGS) entry which is preliminary data.</text>
</comment>
<protein>
    <submittedName>
        <fullName evidence="2">O-antigen ligase family protein</fullName>
    </submittedName>
</protein>
<feature type="transmembrane region" description="Helical" evidence="1">
    <location>
        <begin position="261"/>
        <end position="281"/>
    </location>
</feature>
<keyword evidence="1" id="KW-1133">Transmembrane helix</keyword>
<accession>A0AAP4U2D4</accession>
<dbReference type="GO" id="GO:0016874">
    <property type="term" value="F:ligase activity"/>
    <property type="evidence" value="ECO:0007669"/>
    <property type="project" value="UniProtKB-KW"/>
</dbReference>
<evidence type="ECO:0000313" key="3">
    <source>
        <dbReference type="Proteomes" id="UP001170481"/>
    </source>
</evidence>
<feature type="transmembrane region" description="Helical" evidence="1">
    <location>
        <begin position="103"/>
        <end position="124"/>
    </location>
</feature>
<dbReference type="AlphaFoldDB" id="A0AAP4U2D4"/>
<sequence length="457" mass="49990">MFSLKAGPEADVRPETPEERIIWFSITATYLFYLVGGLYVLAPVLAWSLVMRAAWLHLKGRQRFPRLPWPLWVWIIGMIVMEFSLLAGHLIENLGTGKLIKSSIGWAKGWALLAVFPIIGCLAIRPAVIIRAAMHVCLHTMLLLPVFVGAWLAGLPQVPFVSPLQAIGGPGPEFFAVSLYEIDPGSGMPRWRLFTPWAPAVGFVASIYFACALLEKHPLWKAIGIGGSVLMILMSGSRMALVSLVLISAGMFLLKRLHKPWLWFSFSGVSLIGGFLGAPILEAIDNFIAAFKGSRADSTRVRAALGRIAVDRWRNEAPWFGHGIVERGPHLVEYMPIGSHHSWYGLLFVKGIFGLFALLVPMLVSLLHLLRFVVGRPVVQLGLIMVGLLFVYSFGENLEILAYLIWPGLILIGKAHQLAGLPASEGHIHNMGPVHVEKPLSRAAPASADAGSSDTAT</sequence>
<proteinExistence type="predicted"/>
<feature type="transmembrane region" description="Helical" evidence="1">
    <location>
        <begin position="71"/>
        <end position="91"/>
    </location>
</feature>
<feature type="transmembrane region" description="Helical" evidence="1">
    <location>
        <begin position="377"/>
        <end position="394"/>
    </location>
</feature>
<dbReference type="RefSeq" id="WP_199852378.1">
    <property type="nucleotide sequence ID" value="NZ_JAUORK010000031.1"/>
</dbReference>
<keyword evidence="1" id="KW-0812">Transmembrane</keyword>
<feature type="transmembrane region" description="Helical" evidence="1">
    <location>
        <begin position="230"/>
        <end position="254"/>
    </location>
</feature>
<dbReference type="EMBL" id="JAUORK010000031">
    <property type="protein sequence ID" value="MDO6673726.1"/>
    <property type="molecule type" value="Genomic_DNA"/>
</dbReference>
<keyword evidence="2" id="KW-0436">Ligase</keyword>
<name>A0AAP4U2D4_9GAMM</name>
<feature type="transmembrane region" description="Helical" evidence="1">
    <location>
        <begin position="136"/>
        <end position="154"/>
    </location>
</feature>
<reference evidence="2" key="1">
    <citation type="submission" date="2023-07" db="EMBL/GenBank/DDBJ databases">
        <title>Genome content predicts the carbon catabolic preferences of heterotrophic bacteria.</title>
        <authorList>
            <person name="Gralka M."/>
        </authorList>
    </citation>
    <scope>NUCLEOTIDE SEQUENCE</scope>
    <source>
        <strain evidence="2">C2R13</strain>
    </source>
</reference>
<dbReference type="Proteomes" id="UP001170481">
    <property type="component" value="Unassembled WGS sequence"/>
</dbReference>
<feature type="transmembrane region" description="Helical" evidence="1">
    <location>
        <begin position="343"/>
        <end position="370"/>
    </location>
</feature>
<evidence type="ECO:0000313" key="2">
    <source>
        <dbReference type="EMBL" id="MDO6673726.1"/>
    </source>
</evidence>
<evidence type="ECO:0000256" key="1">
    <source>
        <dbReference type="SAM" id="Phobius"/>
    </source>
</evidence>
<keyword evidence="1" id="KW-0472">Membrane</keyword>
<organism evidence="2 3">
    <name type="scientific">Cobetia amphilecti</name>
    <dbReference type="NCBI Taxonomy" id="1055104"/>
    <lineage>
        <taxon>Bacteria</taxon>
        <taxon>Pseudomonadati</taxon>
        <taxon>Pseudomonadota</taxon>
        <taxon>Gammaproteobacteria</taxon>
        <taxon>Oceanospirillales</taxon>
        <taxon>Halomonadaceae</taxon>
        <taxon>Cobetia</taxon>
    </lineage>
</organism>